<dbReference type="Proteomes" id="UP000198811">
    <property type="component" value="Unassembled WGS sequence"/>
</dbReference>
<dbReference type="CDD" id="cd05398">
    <property type="entry name" value="NT_ClassII-CCAase"/>
    <property type="match status" value="1"/>
</dbReference>
<keyword evidence="6" id="KW-0547">Nucleotide-binding</keyword>
<gene>
    <name evidence="13" type="ORF">SAMN05216497_1042</name>
</gene>
<dbReference type="SUPFAM" id="SSF81891">
    <property type="entry name" value="Poly A polymerase C-terminal region-like"/>
    <property type="match status" value="1"/>
</dbReference>
<evidence type="ECO:0000256" key="7">
    <source>
        <dbReference type="ARBA" id="ARBA00022842"/>
    </source>
</evidence>
<evidence type="ECO:0000256" key="6">
    <source>
        <dbReference type="ARBA" id="ARBA00022741"/>
    </source>
</evidence>
<evidence type="ECO:0000259" key="10">
    <source>
        <dbReference type="Pfam" id="PF01743"/>
    </source>
</evidence>
<comment type="similarity">
    <text evidence="9">Belongs to the tRNA nucleotidyltransferase/poly(A) polymerase family.</text>
</comment>
<dbReference type="Pfam" id="PF01743">
    <property type="entry name" value="PolyA_pol"/>
    <property type="match status" value="1"/>
</dbReference>
<accession>A0ABY0QJN7</accession>
<dbReference type="Gene3D" id="1.10.3090.10">
    <property type="entry name" value="cca-adding enzyme, domain 2"/>
    <property type="match status" value="1"/>
</dbReference>
<dbReference type="Pfam" id="PF12627">
    <property type="entry name" value="PolyA_pol_RNAbd"/>
    <property type="match status" value="1"/>
</dbReference>
<dbReference type="InterPro" id="IPR032810">
    <property type="entry name" value="CCA-adding_enz_C"/>
</dbReference>
<dbReference type="SUPFAM" id="SSF81301">
    <property type="entry name" value="Nucleotidyltransferase"/>
    <property type="match status" value="1"/>
</dbReference>
<organism evidence="13 14">
    <name type="scientific">Clostridium cochlearium</name>
    <dbReference type="NCBI Taxonomy" id="1494"/>
    <lineage>
        <taxon>Bacteria</taxon>
        <taxon>Bacillati</taxon>
        <taxon>Bacillota</taxon>
        <taxon>Clostridia</taxon>
        <taxon>Eubacteriales</taxon>
        <taxon>Clostridiaceae</taxon>
        <taxon>Clostridium</taxon>
    </lineage>
</organism>
<keyword evidence="8 9" id="KW-0694">RNA-binding</keyword>
<dbReference type="InterPro" id="IPR043519">
    <property type="entry name" value="NT_sf"/>
</dbReference>
<dbReference type="Pfam" id="PF13735">
    <property type="entry name" value="tRNA_NucTran2_2"/>
    <property type="match status" value="1"/>
</dbReference>
<feature type="domain" description="Poly A polymerase head" evidence="10">
    <location>
        <begin position="28"/>
        <end position="151"/>
    </location>
</feature>
<dbReference type="PANTHER" id="PTHR46173">
    <property type="entry name" value="CCA TRNA NUCLEOTIDYLTRANSFERASE 1, MITOCHONDRIAL"/>
    <property type="match status" value="1"/>
</dbReference>
<evidence type="ECO:0000256" key="3">
    <source>
        <dbReference type="ARBA" id="ARBA00022694"/>
    </source>
</evidence>
<keyword evidence="7" id="KW-0460">Magnesium</keyword>
<proteinExistence type="inferred from homology"/>
<evidence type="ECO:0000259" key="11">
    <source>
        <dbReference type="Pfam" id="PF12627"/>
    </source>
</evidence>
<evidence type="ECO:0000259" key="12">
    <source>
        <dbReference type="Pfam" id="PF13735"/>
    </source>
</evidence>
<dbReference type="InterPro" id="IPR002646">
    <property type="entry name" value="PolA_pol_head_dom"/>
</dbReference>
<dbReference type="EMBL" id="FNGL01000004">
    <property type="protein sequence ID" value="SDK99053.1"/>
    <property type="molecule type" value="Genomic_DNA"/>
</dbReference>
<evidence type="ECO:0000256" key="9">
    <source>
        <dbReference type="RuleBase" id="RU003953"/>
    </source>
</evidence>
<keyword evidence="5" id="KW-0479">Metal-binding</keyword>
<evidence type="ECO:0000256" key="1">
    <source>
        <dbReference type="ARBA" id="ARBA00001946"/>
    </source>
</evidence>
<dbReference type="Gene3D" id="1.10.246.80">
    <property type="match status" value="1"/>
</dbReference>
<name>A0ABY0QJN7_CLOCO</name>
<keyword evidence="14" id="KW-1185">Reference proteome</keyword>
<dbReference type="InterPro" id="IPR032828">
    <property type="entry name" value="PolyA_RNA-bd"/>
</dbReference>
<feature type="domain" description="CCA-adding enzyme C-terminal" evidence="12">
    <location>
        <begin position="319"/>
        <end position="462"/>
    </location>
</feature>
<evidence type="ECO:0000256" key="8">
    <source>
        <dbReference type="ARBA" id="ARBA00022884"/>
    </source>
</evidence>
<evidence type="ECO:0000313" key="14">
    <source>
        <dbReference type="Proteomes" id="UP000198811"/>
    </source>
</evidence>
<dbReference type="RefSeq" id="WP_089864045.1">
    <property type="nucleotide sequence ID" value="NZ_FNGL01000004.1"/>
</dbReference>
<keyword evidence="3" id="KW-0819">tRNA processing</keyword>
<evidence type="ECO:0000313" key="13">
    <source>
        <dbReference type="EMBL" id="SDK99053.1"/>
    </source>
</evidence>
<reference evidence="13 14" key="1">
    <citation type="submission" date="2016-10" db="EMBL/GenBank/DDBJ databases">
        <authorList>
            <person name="Varghese N."/>
            <person name="Submissions S."/>
        </authorList>
    </citation>
    <scope>NUCLEOTIDE SEQUENCE [LARGE SCALE GENOMIC DNA]</scope>
    <source>
        <strain evidence="13 14">NLAE-zl-C224</strain>
    </source>
</reference>
<keyword evidence="2 9" id="KW-0808">Transferase</keyword>
<comment type="cofactor">
    <cofactor evidence="1">
        <name>Mg(2+)</name>
        <dbReference type="ChEBI" id="CHEBI:18420"/>
    </cofactor>
</comment>
<sequence length="468" mass="54294">MIEKNIKINLPKEVEFIIDTLEKYRYEAYAVGGCVRDSLLNRIPHDWDITTNAKGEQVIKIFKSLGYNVVETGIKFGTVTVFINYIGYEITTYRVDGDYLDGRHPDKVEFTNNLKEDLSRRDFTINAMAYNNKVGLVDYFNGIEDLKNKVIKSVGDPIKRFSEDALRMIRAVRFSAQLDFQIESNTKEAIKKLSSNIKNVSMERIREEFNKILLSPNPCKIRELNEYGILQSFLPEYDVCKNTEQNNPYHIYNLGEHLICSLDSGGRLIDLKGRFISDFQNENDEIPVKLTMILHDIGKPKCKTTDDKGVDHFYGHEKISSNMAKDILKRLKYDNKTIDKVTSLIKYHHYPIENKKNIKRLLSKIGTELFIDLLKVKEGDIRAQNPIFFEKRYEKIVNAKKFLEKILKEDECFTLKDLAINGKDLIDLGYKNGKSIGKTLNMLLELVLENPELNKKEELIKYIKKEES</sequence>
<protein>
    <submittedName>
        <fullName evidence="13">tRNA nucleotidyltransferase (CCA-adding enzyme)</fullName>
    </submittedName>
</protein>
<evidence type="ECO:0000256" key="5">
    <source>
        <dbReference type="ARBA" id="ARBA00022723"/>
    </source>
</evidence>
<dbReference type="Gene3D" id="3.30.460.10">
    <property type="entry name" value="Beta Polymerase, domain 2"/>
    <property type="match status" value="1"/>
</dbReference>
<evidence type="ECO:0000256" key="4">
    <source>
        <dbReference type="ARBA" id="ARBA00022695"/>
    </source>
</evidence>
<dbReference type="PANTHER" id="PTHR46173:SF1">
    <property type="entry name" value="CCA TRNA NUCLEOTIDYLTRANSFERASE 1, MITOCHONDRIAL"/>
    <property type="match status" value="1"/>
</dbReference>
<keyword evidence="4" id="KW-0548">Nucleotidyltransferase</keyword>
<comment type="caution">
    <text evidence="13">The sequence shown here is derived from an EMBL/GenBank/DDBJ whole genome shotgun (WGS) entry which is preliminary data.</text>
</comment>
<evidence type="ECO:0000256" key="2">
    <source>
        <dbReference type="ARBA" id="ARBA00022679"/>
    </source>
</evidence>
<feature type="domain" description="tRNA nucleotidyltransferase/poly(A) polymerase RNA and SrmB- binding" evidence="11">
    <location>
        <begin position="179"/>
        <end position="238"/>
    </location>
</feature>
<dbReference type="InterPro" id="IPR050264">
    <property type="entry name" value="Bact_CCA-adding_enz_type3_sf"/>
</dbReference>